<evidence type="ECO:0000313" key="2">
    <source>
        <dbReference type="Proteomes" id="UP000183507"/>
    </source>
</evidence>
<dbReference type="AlphaFoldDB" id="A0A1G6JXH2"/>
<sequence length="125" mass="14063">MCRKCEIKNALKGALANAAGLKITEEVIGKATEAQLKELQAADEAEKTIKKQLQAEYKAEIAPIREKYLKRTEELLRPIFKRHDEVCVEIQKDLGVTDDDDVSIDLVTGEVTKEVIKEKETSNLH</sequence>
<protein>
    <submittedName>
        <fullName evidence="1">Uncharacterized protein</fullName>
    </submittedName>
</protein>
<gene>
    <name evidence="1" type="ORF">SAMN04487767_101542</name>
</gene>
<proteinExistence type="predicted"/>
<reference evidence="2" key="1">
    <citation type="submission" date="2016-10" db="EMBL/GenBank/DDBJ databases">
        <authorList>
            <person name="Varghese N."/>
        </authorList>
    </citation>
    <scope>NUCLEOTIDE SEQUENCE [LARGE SCALE GENOMIC DNA]</scope>
    <source>
        <strain evidence="2">KPR-7A</strain>
    </source>
</reference>
<accession>A0A1G6JXH2</accession>
<evidence type="ECO:0000313" key="1">
    <source>
        <dbReference type="EMBL" id="SDC23291.1"/>
    </source>
</evidence>
<name>A0A1G6JXH2_9BACI</name>
<organism evidence="1 2">
    <name type="scientific">Bacillus wiedmannii</name>
    <dbReference type="NCBI Taxonomy" id="1890302"/>
    <lineage>
        <taxon>Bacteria</taxon>
        <taxon>Bacillati</taxon>
        <taxon>Bacillota</taxon>
        <taxon>Bacilli</taxon>
        <taxon>Bacillales</taxon>
        <taxon>Bacillaceae</taxon>
        <taxon>Bacillus</taxon>
        <taxon>Bacillus cereus group</taxon>
    </lineage>
</organism>
<dbReference type="EMBL" id="FMZR01000001">
    <property type="protein sequence ID" value="SDC23291.1"/>
    <property type="molecule type" value="Genomic_DNA"/>
</dbReference>
<dbReference type="Proteomes" id="UP000183507">
    <property type="component" value="Unassembled WGS sequence"/>
</dbReference>
<dbReference type="RefSeq" id="WP_074650652.1">
    <property type="nucleotide sequence ID" value="NZ_FMZR01000001.1"/>
</dbReference>